<organism evidence="2 3">
    <name type="scientific">Sphaerisporangium dianthi</name>
    <dbReference type="NCBI Taxonomy" id="1436120"/>
    <lineage>
        <taxon>Bacteria</taxon>
        <taxon>Bacillati</taxon>
        <taxon>Actinomycetota</taxon>
        <taxon>Actinomycetes</taxon>
        <taxon>Streptosporangiales</taxon>
        <taxon>Streptosporangiaceae</taxon>
        <taxon>Sphaerisporangium</taxon>
    </lineage>
</organism>
<sequence>MGLFGRKSEPGRPADAIAGFWAWWASSRPKVEALLEAGDSEGLASELAPAVAAVSPELTWEITPGRAALRALIVSSGGDPELRPLAHRWANAAPPADALWEFLPSRPARSDAADLTLEVAGRELGMDKMVLGLRVPNGAPRIDVAAYHPIFPDLDDETRMEATLLALDRLLGEDEVARWVGDITAATFQPIDAVAAVHLPAVVSDLASEFEHEQWALLEGRTAAGTRLIAAARHPLRPVDHPLLDEHIAITLPYTESDEDGLPDGGSASALREFEERLSALLDGLGGAAVLTVHVSAEGTRVLHIYADPAAGAPAQLDKLVSTWSEGRPSVDVDEDPGWIAISPFLS</sequence>
<comment type="caution">
    <text evidence="2">The sequence shown here is derived from an EMBL/GenBank/DDBJ whole genome shotgun (WGS) entry which is preliminary data.</text>
</comment>
<accession>A0ABV9CSP8</accession>
<protein>
    <submittedName>
        <fullName evidence="2">DUF695 domain-containing protein</fullName>
    </submittedName>
</protein>
<dbReference type="InterPro" id="IPR016097">
    <property type="entry name" value="DUF695"/>
</dbReference>
<dbReference type="RefSeq" id="WP_380848317.1">
    <property type="nucleotide sequence ID" value="NZ_JBHSFP010000032.1"/>
</dbReference>
<gene>
    <name evidence="2" type="ORF">ACFO60_32695</name>
</gene>
<proteinExistence type="predicted"/>
<keyword evidence="3" id="KW-1185">Reference proteome</keyword>
<evidence type="ECO:0000313" key="3">
    <source>
        <dbReference type="Proteomes" id="UP001596004"/>
    </source>
</evidence>
<reference evidence="3" key="1">
    <citation type="journal article" date="2019" name="Int. J. Syst. Evol. Microbiol.">
        <title>The Global Catalogue of Microorganisms (GCM) 10K type strain sequencing project: providing services to taxonomists for standard genome sequencing and annotation.</title>
        <authorList>
            <consortium name="The Broad Institute Genomics Platform"/>
            <consortium name="The Broad Institute Genome Sequencing Center for Infectious Disease"/>
            <person name="Wu L."/>
            <person name="Ma J."/>
        </authorList>
    </citation>
    <scope>NUCLEOTIDE SEQUENCE [LARGE SCALE GENOMIC DNA]</scope>
    <source>
        <strain evidence="3">CGMCC 4.7132</strain>
    </source>
</reference>
<evidence type="ECO:0000313" key="2">
    <source>
        <dbReference type="EMBL" id="MFC4535549.1"/>
    </source>
</evidence>
<feature type="domain" description="DUF695" evidence="1">
    <location>
        <begin position="244"/>
        <end position="342"/>
    </location>
</feature>
<dbReference type="Proteomes" id="UP001596004">
    <property type="component" value="Unassembled WGS sequence"/>
</dbReference>
<name>A0ABV9CSP8_9ACTN</name>
<dbReference type="Pfam" id="PF05117">
    <property type="entry name" value="DUF695"/>
    <property type="match status" value="1"/>
</dbReference>
<dbReference type="EMBL" id="JBHSFP010000032">
    <property type="protein sequence ID" value="MFC4535549.1"/>
    <property type="molecule type" value="Genomic_DNA"/>
</dbReference>
<evidence type="ECO:0000259" key="1">
    <source>
        <dbReference type="Pfam" id="PF05117"/>
    </source>
</evidence>